<dbReference type="Proteomes" id="UP000830395">
    <property type="component" value="Chromosome 16"/>
</dbReference>
<accession>A0ACC5Z2D7</accession>
<gene>
    <name evidence="1" type="ORF">PDJAM_G00077740</name>
</gene>
<evidence type="ECO:0000313" key="2">
    <source>
        <dbReference type="Proteomes" id="UP000830395"/>
    </source>
</evidence>
<reference evidence="1" key="1">
    <citation type="submission" date="2020-02" db="EMBL/GenBank/DDBJ databases">
        <title>Genome sequencing of the panga catfish, Pangasius djambal.</title>
        <authorList>
            <person name="Wen M."/>
            <person name="Zahm M."/>
            <person name="Roques C."/>
            <person name="Cabau C."/>
            <person name="Klopp C."/>
            <person name="Donnadieu C."/>
            <person name="Jouanno E."/>
            <person name="Avarre J.-C."/>
            <person name="Campet M."/>
            <person name="Ha T."/>
            <person name="Dugue R."/>
            <person name="Lampietro C."/>
            <person name="Louis A."/>
            <person name="Herpin A."/>
            <person name="Echchiki A."/>
            <person name="Berthelot C."/>
            <person name="Parey E."/>
            <person name="Roest-Crollius H."/>
            <person name="Braasch I."/>
            <person name="Postlethwait J.H."/>
            <person name="Bobe J."/>
            <person name="Montfort J."/>
            <person name="Bouchez O."/>
            <person name="Begum T."/>
            <person name="Schartl M."/>
            <person name="Gustiano R."/>
            <person name="Guiguen Y."/>
        </authorList>
    </citation>
    <scope>NUCLEOTIDE SEQUENCE</scope>
    <source>
        <strain evidence="1">Pdj_M5554</strain>
    </source>
</reference>
<comment type="caution">
    <text evidence="1">The sequence shown here is derived from an EMBL/GenBank/DDBJ whole genome shotgun (WGS) entry which is preliminary data.</text>
</comment>
<protein>
    <submittedName>
        <fullName evidence="1">Uncharacterized protein</fullName>
    </submittedName>
</protein>
<dbReference type="EMBL" id="CM040990">
    <property type="protein sequence ID" value="MCJ8742047.1"/>
    <property type="molecule type" value="Genomic_DNA"/>
</dbReference>
<sequence>MNKIIVYEHKNFQGLSREFTSDVSDLSNVSFDNCISSVKVIGNPWVAYTGADFAGEPTVFEEGEYPSVHYKDNISSLEVVTEDLDNPQITLYEKENYDGRSLVLNCETNLLYGTFNDKASSHKVQRGAWVLYQHMDRGGYVRVARAGRDVPKYDWFDNRLTHVRPLKAGKPTIKAEVEWDKKKEHVKKVIIDSITGVNYGSEKQTFTTELSRAYSASVTESFNFSNSTQIGLGTKFGVPVFGVGIENALNVSNIFSVEKGSSNTRSTTDSIRVSLPASIPPRTKLTVNVVRKEVAITVPVKLTITTGFHSKVEYGEYRCEDGNSITSEFKEEKIQPHKR</sequence>
<keyword evidence="2" id="KW-1185">Reference proteome</keyword>
<name>A0ACC5Z2D7_9TELE</name>
<organism evidence="1 2">
    <name type="scientific">Pangasius djambal</name>
    <dbReference type="NCBI Taxonomy" id="1691987"/>
    <lineage>
        <taxon>Eukaryota</taxon>
        <taxon>Metazoa</taxon>
        <taxon>Chordata</taxon>
        <taxon>Craniata</taxon>
        <taxon>Vertebrata</taxon>
        <taxon>Euteleostomi</taxon>
        <taxon>Actinopterygii</taxon>
        <taxon>Neopterygii</taxon>
        <taxon>Teleostei</taxon>
        <taxon>Ostariophysi</taxon>
        <taxon>Siluriformes</taxon>
        <taxon>Pangasiidae</taxon>
        <taxon>Pangasius</taxon>
    </lineage>
</organism>
<proteinExistence type="predicted"/>
<evidence type="ECO:0000313" key="1">
    <source>
        <dbReference type="EMBL" id="MCJ8742047.1"/>
    </source>
</evidence>